<sequence>MAMSTKSWFDHTFSSRQQAEQLLRPDLESGLLTPHDYQLAVSFLPGPVRYLPYLHTAAWGALAGLAVYRFKPKVRFPTTIVGVSAASGYGIGLVHYIRQHKNFARQLQDREAFLIALDNVNRRIGNNVPLFPQMDRDRILARVKARREENGEVLDTGVEIVSDIGDSTDRTALTDNLGSQDSVSEPQEPTGRPKSTWQAIRDANARNSGRHSTWDELRQRHERQRAPGRQQARQNEPTEEVEDPRAQAQAEFDAILEAERKAAGRF</sequence>
<feature type="region of interest" description="Disordered" evidence="1">
    <location>
        <begin position="165"/>
        <end position="247"/>
    </location>
</feature>
<dbReference type="Proteomes" id="UP000193067">
    <property type="component" value="Unassembled WGS sequence"/>
</dbReference>
<dbReference type="OrthoDB" id="3201807at2759"/>
<evidence type="ECO:0000313" key="3">
    <source>
        <dbReference type="Proteomes" id="UP000193067"/>
    </source>
</evidence>
<evidence type="ECO:0000256" key="1">
    <source>
        <dbReference type="SAM" id="MobiDB-lite"/>
    </source>
</evidence>
<proteinExistence type="predicted"/>
<organism evidence="2 3">
    <name type="scientific">Trametes coccinea (strain BRFM310)</name>
    <name type="common">Pycnoporus coccineus</name>
    <dbReference type="NCBI Taxonomy" id="1353009"/>
    <lineage>
        <taxon>Eukaryota</taxon>
        <taxon>Fungi</taxon>
        <taxon>Dikarya</taxon>
        <taxon>Basidiomycota</taxon>
        <taxon>Agaricomycotina</taxon>
        <taxon>Agaricomycetes</taxon>
        <taxon>Polyporales</taxon>
        <taxon>Polyporaceae</taxon>
        <taxon>Trametes</taxon>
    </lineage>
</organism>
<name>A0A1Y2ISH4_TRAC3</name>
<dbReference type="EMBL" id="KZ084100">
    <property type="protein sequence ID" value="OSD03574.1"/>
    <property type="molecule type" value="Genomic_DNA"/>
</dbReference>
<gene>
    <name evidence="2" type="ORF">PYCCODRAFT_1466946</name>
</gene>
<feature type="compositionally biased region" description="Polar residues" evidence="1">
    <location>
        <begin position="170"/>
        <end position="198"/>
    </location>
</feature>
<reference evidence="2 3" key="1">
    <citation type="journal article" date="2015" name="Biotechnol. Biofuels">
        <title>Enhanced degradation of softwood versus hardwood by the white-rot fungus Pycnoporus coccineus.</title>
        <authorList>
            <person name="Couturier M."/>
            <person name="Navarro D."/>
            <person name="Chevret D."/>
            <person name="Henrissat B."/>
            <person name="Piumi F."/>
            <person name="Ruiz-Duenas F.J."/>
            <person name="Martinez A.T."/>
            <person name="Grigoriev I.V."/>
            <person name="Riley R."/>
            <person name="Lipzen A."/>
            <person name="Berrin J.G."/>
            <person name="Master E.R."/>
            <person name="Rosso M.N."/>
        </authorList>
    </citation>
    <scope>NUCLEOTIDE SEQUENCE [LARGE SCALE GENOMIC DNA]</scope>
    <source>
        <strain evidence="2 3">BRFM310</strain>
    </source>
</reference>
<accession>A0A1Y2ISH4</accession>
<dbReference type="STRING" id="1353009.A0A1Y2ISH4"/>
<keyword evidence="3" id="KW-1185">Reference proteome</keyword>
<dbReference type="AlphaFoldDB" id="A0A1Y2ISH4"/>
<evidence type="ECO:0000313" key="2">
    <source>
        <dbReference type="EMBL" id="OSD03574.1"/>
    </source>
</evidence>
<protein>
    <submittedName>
        <fullName evidence="2">Uncharacterized protein</fullName>
    </submittedName>
</protein>